<accession>A0ABN2JIB2</accession>
<keyword evidence="3 6" id="KW-0812">Transmembrane</keyword>
<keyword evidence="9" id="KW-1185">Reference proteome</keyword>
<feature type="transmembrane region" description="Helical" evidence="6">
    <location>
        <begin position="337"/>
        <end position="360"/>
    </location>
</feature>
<dbReference type="Proteomes" id="UP001501138">
    <property type="component" value="Unassembled WGS sequence"/>
</dbReference>
<feature type="transmembrane region" description="Helical" evidence="6">
    <location>
        <begin position="366"/>
        <end position="388"/>
    </location>
</feature>
<dbReference type="SUPFAM" id="SSF103473">
    <property type="entry name" value="MFS general substrate transporter"/>
    <property type="match status" value="1"/>
</dbReference>
<reference evidence="8 9" key="1">
    <citation type="journal article" date="2019" name="Int. J. Syst. Evol. Microbiol.">
        <title>The Global Catalogue of Microorganisms (GCM) 10K type strain sequencing project: providing services to taxonomists for standard genome sequencing and annotation.</title>
        <authorList>
            <consortium name="The Broad Institute Genomics Platform"/>
            <consortium name="The Broad Institute Genome Sequencing Center for Infectious Disease"/>
            <person name="Wu L."/>
            <person name="Ma J."/>
        </authorList>
    </citation>
    <scope>NUCLEOTIDE SEQUENCE [LARGE SCALE GENOMIC DNA]</scope>
    <source>
        <strain evidence="8 9">JCM 15589</strain>
    </source>
</reference>
<gene>
    <name evidence="8" type="ORF">GCM10009809_24730</name>
</gene>
<dbReference type="Pfam" id="PF07690">
    <property type="entry name" value="MFS_1"/>
    <property type="match status" value="1"/>
</dbReference>
<dbReference type="Gene3D" id="1.20.1250.20">
    <property type="entry name" value="MFS general substrate transporter like domains"/>
    <property type="match status" value="1"/>
</dbReference>
<dbReference type="InterPro" id="IPR050189">
    <property type="entry name" value="MFS_Efflux_Transporters"/>
</dbReference>
<keyword evidence="4 6" id="KW-1133">Transmembrane helix</keyword>
<dbReference type="InterPro" id="IPR020846">
    <property type="entry name" value="MFS_dom"/>
</dbReference>
<keyword evidence="5 6" id="KW-0472">Membrane</keyword>
<keyword evidence="2" id="KW-1003">Cell membrane</keyword>
<dbReference type="InterPro" id="IPR036259">
    <property type="entry name" value="MFS_trans_sf"/>
</dbReference>
<evidence type="ECO:0000256" key="6">
    <source>
        <dbReference type="SAM" id="Phobius"/>
    </source>
</evidence>
<sequence>MAHSPVPARTIRDAAAGIAVLAVTNFVAITTEMLPVGLLPQISAGVGVSESAAGLLVTVYAFVVAAAAVPLTVATRGFARKPLLLGTLVAYAGSNLVVALAPSYAVLAVGRTFGGLAHAVFFSVSIAYASRLVAPLYTGRALTLVTAGGTIGFVLGVPLSTSLGTAVGWRWSFGILAALCLVSSLLVARLLPAVTVEPARAAGSGPRPGRGRLALVVLAITVLFAGHYTVYTYVSPLLLAAGLAPEAVGPVLLAFGAVGLVGLWAAARYLDRAPRAVAVAAIGTIAATLVVIAFTLSSVAGILVAGGVWLAAFGAVPATTQAAALRTRGASPDLVGAFVNGSSNLGIGVGAAVGAAVIAGPGSQTLALTGAAIVAVALVVVLLAPAAFPREP</sequence>
<evidence type="ECO:0000259" key="7">
    <source>
        <dbReference type="PROSITE" id="PS50850"/>
    </source>
</evidence>
<feature type="transmembrane region" description="Helical" evidence="6">
    <location>
        <begin position="141"/>
        <end position="159"/>
    </location>
</feature>
<dbReference type="InterPro" id="IPR011701">
    <property type="entry name" value="MFS"/>
</dbReference>
<organism evidence="8 9">
    <name type="scientific">Isoptericola hypogeus</name>
    <dbReference type="NCBI Taxonomy" id="300179"/>
    <lineage>
        <taxon>Bacteria</taxon>
        <taxon>Bacillati</taxon>
        <taxon>Actinomycetota</taxon>
        <taxon>Actinomycetes</taxon>
        <taxon>Micrococcales</taxon>
        <taxon>Promicromonosporaceae</taxon>
        <taxon>Isoptericola</taxon>
    </lineage>
</organism>
<evidence type="ECO:0000256" key="1">
    <source>
        <dbReference type="ARBA" id="ARBA00004651"/>
    </source>
</evidence>
<evidence type="ECO:0000313" key="8">
    <source>
        <dbReference type="EMBL" id="GAA1728091.1"/>
    </source>
</evidence>
<dbReference type="EMBL" id="BAAAPM010000004">
    <property type="protein sequence ID" value="GAA1728091.1"/>
    <property type="molecule type" value="Genomic_DNA"/>
</dbReference>
<evidence type="ECO:0000313" key="9">
    <source>
        <dbReference type="Proteomes" id="UP001501138"/>
    </source>
</evidence>
<evidence type="ECO:0000256" key="3">
    <source>
        <dbReference type="ARBA" id="ARBA00022692"/>
    </source>
</evidence>
<evidence type="ECO:0000256" key="4">
    <source>
        <dbReference type="ARBA" id="ARBA00022989"/>
    </source>
</evidence>
<dbReference type="RefSeq" id="WP_344248748.1">
    <property type="nucleotide sequence ID" value="NZ_BAAAPM010000004.1"/>
</dbReference>
<feature type="transmembrane region" description="Helical" evidence="6">
    <location>
        <begin position="171"/>
        <end position="192"/>
    </location>
</feature>
<comment type="subcellular location">
    <subcellularLocation>
        <location evidence="1">Cell membrane</location>
        <topology evidence="1">Multi-pass membrane protein</topology>
    </subcellularLocation>
</comment>
<feature type="transmembrane region" description="Helical" evidence="6">
    <location>
        <begin position="83"/>
        <end position="107"/>
    </location>
</feature>
<proteinExistence type="predicted"/>
<evidence type="ECO:0000256" key="5">
    <source>
        <dbReference type="ARBA" id="ARBA00023136"/>
    </source>
</evidence>
<feature type="transmembrane region" description="Helical" evidence="6">
    <location>
        <begin position="113"/>
        <end position="134"/>
    </location>
</feature>
<dbReference type="PANTHER" id="PTHR43124:SF10">
    <property type="entry name" value="PURINE EFFLUX PUMP PBUE"/>
    <property type="match status" value="1"/>
</dbReference>
<feature type="transmembrane region" description="Helical" evidence="6">
    <location>
        <begin position="302"/>
        <end position="325"/>
    </location>
</feature>
<dbReference type="CDD" id="cd17324">
    <property type="entry name" value="MFS_NepI_like"/>
    <property type="match status" value="1"/>
</dbReference>
<feature type="transmembrane region" description="Helical" evidence="6">
    <location>
        <begin position="213"/>
        <end position="231"/>
    </location>
</feature>
<evidence type="ECO:0000256" key="2">
    <source>
        <dbReference type="ARBA" id="ARBA00022475"/>
    </source>
</evidence>
<dbReference type="PANTHER" id="PTHR43124">
    <property type="entry name" value="PURINE EFFLUX PUMP PBUE"/>
    <property type="match status" value="1"/>
</dbReference>
<protein>
    <submittedName>
        <fullName evidence="8">MFS transporter</fullName>
    </submittedName>
</protein>
<comment type="caution">
    <text evidence="8">The sequence shown here is derived from an EMBL/GenBank/DDBJ whole genome shotgun (WGS) entry which is preliminary data.</text>
</comment>
<dbReference type="PROSITE" id="PS50850">
    <property type="entry name" value="MFS"/>
    <property type="match status" value="1"/>
</dbReference>
<name>A0ABN2JIB2_9MICO</name>
<feature type="transmembrane region" description="Helical" evidence="6">
    <location>
        <begin position="277"/>
        <end position="296"/>
    </location>
</feature>
<feature type="transmembrane region" description="Helical" evidence="6">
    <location>
        <begin position="251"/>
        <end position="270"/>
    </location>
</feature>
<feature type="transmembrane region" description="Helical" evidence="6">
    <location>
        <begin position="12"/>
        <end position="31"/>
    </location>
</feature>
<feature type="domain" description="Major facilitator superfamily (MFS) profile" evidence="7">
    <location>
        <begin position="17"/>
        <end position="388"/>
    </location>
</feature>
<feature type="transmembrane region" description="Helical" evidence="6">
    <location>
        <begin position="51"/>
        <end position="71"/>
    </location>
</feature>